<dbReference type="PANTHER" id="PTHR45931">
    <property type="entry name" value="SI:CH211-59O9.10"/>
    <property type="match status" value="1"/>
</dbReference>
<dbReference type="PROSITE" id="PS50089">
    <property type="entry name" value="ZF_RING_2"/>
    <property type="match status" value="1"/>
</dbReference>
<dbReference type="Gene3D" id="3.30.40.10">
    <property type="entry name" value="Zinc/RING finger domain, C3HC4 (zinc finger)"/>
    <property type="match status" value="1"/>
</dbReference>
<accession>A0A2G5DGS7</accession>
<dbReference type="InterPro" id="IPR051834">
    <property type="entry name" value="RING_finger_E3_ligase"/>
</dbReference>
<evidence type="ECO:0000256" key="3">
    <source>
        <dbReference type="ARBA" id="ARBA00022833"/>
    </source>
</evidence>
<proteinExistence type="predicted"/>
<dbReference type="GO" id="GO:0061630">
    <property type="term" value="F:ubiquitin protein ligase activity"/>
    <property type="evidence" value="ECO:0007669"/>
    <property type="project" value="TreeGrafter"/>
</dbReference>
<evidence type="ECO:0000313" key="6">
    <source>
        <dbReference type="EMBL" id="PIA42728.1"/>
    </source>
</evidence>
<keyword evidence="2 4" id="KW-0863">Zinc-finger</keyword>
<keyword evidence="7" id="KW-1185">Reference proteome</keyword>
<protein>
    <recommendedName>
        <fullName evidence="5">RING-type domain-containing protein</fullName>
    </recommendedName>
</protein>
<dbReference type="SMART" id="SM00184">
    <property type="entry name" value="RING"/>
    <property type="match status" value="1"/>
</dbReference>
<evidence type="ECO:0000313" key="7">
    <source>
        <dbReference type="Proteomes" id="UP000230069"/>
    </source>
</evidence>
<organism evidence="6 7">
    <name type="scientific">Aquilegia coerulea</name>
    <name type="common">Rocky mountain columbine</name>
    <dbReference type="NCBI Taxonomy" id="218851"/>
    <lineage>
        <taxon>Eukaryota</taxon>
        <taxon>Viridiplantae</taxon>
        <taxon>Streptophyta</taxon>
        <taxon>Embryophyta</taxon>
        <taxon>Tracheophyta</taxon>
        <taxon>Spermatophyta</taxon>
        <taxon>Magnoliopsida</taxon>
        <taxon>Ranunculales</taxon>
        <taxon>Ranunculaceae</taxon>
        <taxon>Thalictroideae</taxon>
        <taxon>Aquilegia</taxon>
    </lineage>
</organism>
<dbReference type="OrthoDB" id="21204at2759"/>
<dbReference type="PANTHER" id="PTHR45931:SF3">
    <property type="entry name" value="RING ZINC FINGER-CONTAINING PROTEIN"/>
    <property type="match status" value="1"/>
</dbReference>
<evidence type="ECO:0000256" key="4">
    <source>
        <dbReference type="PROSITE-ProRule" id="PRU00175"/>
    </source>
</evidence>
<dbReference type="AlphaFoldDB" id="A0A2G5DGS7"/>
<dbReference type="InterPro" id="IPR001841">
    <property type="entry name" value="Znf_RING"/>
</dbReference>
<feature type="domain" description="RING-type" evidence="5">
    <location>
        <begin position="58"/>
        <end position="99"/>
    </location>
</feature>
<dbReference type="SUPFAM" id="SSF57850">
    <property type="entry name" value="RING/U-box"/>
    <property type="match status" value="1"/>
</dbReference>
<dbReference type="Pfam" id="PF13639">
    <property type="entry name" value="zf-RING_2"/>
    <property type="match status" value="1"/>
</dbReference>
<dbReference type="EMBL" id="KZ305037">
    <property type="protein sequence ID" value="PIA42728.1"/>
    <property type="molecule type" value="Genomic_DNA"/>
</dbReference>
<dbReference type="InParanoid" id="A0A2G5DGS7"/>
<dbReference type="STRING" id="218851.A0A2G5DGS7"/>
<dbReference type="GO" id="GO:0006511">
    <property type="term" value="P:ubiquitin-dependent protein catabolic process"/>
    <property type="evidence" value="ECO:0007669"/>
    <property type="project" value="TreeGrafter"/>
</dbReference>
<evidence type="ECO:0000256" key="2">
    <source>
        <dbReference type="ARBA" id="ARBA00022771"/>
    </source>
</evidence>
<reference evidence="6 7" key="1">
    <citation type="submission" date="2017-09" db="EMBL/GenBank/DDBJ databases">
        <title>WGS assembly of Aquilegia coerulea Goldsmith.</title>
        <authorList>
            <person name="Hodges S."/>
            <person name="Kramer E."/>
            <person name="Nordborg M."/>
            <person name="Tomkins J."/>
            <person name="Borevitz J."/>
            <person name="Derieg N."/>
            <person name="Yan J."/>
            <person name="Mihaltcheva S."/>
            <person name="Hayes R.D."/>
            <person name="Rokhsar D."/>
        </authorList>
    </citation>
    <scope>NUCLEOTIDE SEQUENCE [LARGE SCALE GENOMIC DNA]</scope>
    <source>
        <strain evidence="7">cv. Goldsmith</strain>
    </source>
</reference>
<evidence type="ECO:0000256" key="1">
    <source>
        <dbReference type="ARBA" id="ARBA00022723"/>
    </source>
</evidence>
<gene>
    <name evidence="6" type="ORF">AQUCO_02000291v1</name>
</gene>
<dbReference type="GO" id="GO:0005634">
    <property type="term" value="C:nucleus"/>
    <property type="evidence" value="ECO:0007669"/>
    <property type="project" value="TreeGrafter"/>
</dbReference>
<keyword evidence="3" id="KW-0862">Zinc</keyword>
<keyword evidence="1" id="KW-0479">Metal-binding</keyword>
<name>A0A2G5DGS7_AQUCA</name>
<dbReference type="GO" id="GO:0008270">
    <property type="term" value="F:zinc ion binding"/>
    <property type="evidence" value="ECO:0007669"/>
    <property type="project" value="UniProtKB-KW"/>
</dbReference>
<evidence type="ECO:0000259" key="5">
    <source>
        <dbReference type="PROSITE" id="PS50089"/>
    </source>
</evidence>
<dbReference type="Proteomes" id="UP000230069">
    <property type="component" value="Unassembled WGS sequence"/>
</dbReference>
<sequence length="105" mass="11463">MEATCPMDQLFDLDFVLSFDLELALIAPVQNTSSATISGVSSFIADLPTDSSNHAGVCMICMEEFGVKDGAKRMSCSHVYHAPCISSWLSECNSCPLCRCRIYMP</sequence>
<dbReference type="InterPro" id="IPR013083">
    <property type="entry name" value="Znf_RING/FYVE/PHD"/>
</dbReference>